<organism evidence="2 3">
    <name type="scientific">Citreimonas salinaria</name>
    <dbReference type="NCBI Taxonomy" id="321339"/>
    <lineage>
        <taxon>Bacteria</taxon>
        <taxon>Pseudomonadati</taxon>
        <taxon>Pseudomonadota</taxon>
        <taxon>Alphaproteobacteria</taxon>
        <taxon>Rhodobacterales</taxon>
        <taxon>Roseobacteraceae</taxon>
        <taxon>Citreimonas</taxon>
    </lineage>
</organism>
<keyword evidence="1" id="KW-0812">Transmembrane</keyword>
<gene>
    <name evidence="2" type="ORF">SAMN05444340_10952</name>
</gene>
<dbReference type="Proteomes" id="UP000199286">
    <property type="component" value="Unassembled WGS sequence"/>
</dbReference>
<name>A0A1H3KDF2_9RHOB</name>
<dbReference type="OrthoDB" id="5354324at2"/>
<proteinExistence type="predicted"/>
<evidence type="ECO:0008006" key="4">
    <source>
        <dbReference type="Google" id="ProtNLM"/>
    </source>
</evidence>
<accession>A0A1H3KDF2</accession>
<dbReference type="InterPro" id="IPR011088">
    <property type="entry name" value="Phage_phiNM3_A0EWY4"/>
</dbReference>
<dbReference type="STRING" id="321339.SAMN05444340_10952"/>
<keyword evidence="3" id="KW-1185">Reference proteome</keyword>
<dbReference type="EMBL" id="FNPF01000009">
    <property type="protein sequence ID" value="SDY49805.1"/>
    <property type="molecule type" value="Genomic_DNA"/>
</dbReference>
<evidence type="ECO:0000313" key="3">
    <source>
        <dbReference type="Proteomes" id="UP000199286"/>
    </source>
</evidence>
<evidence type="ECO:0000256" key="1">
    <source>
        <dbReference type="SAM" id="Phobius"/>
    </source>
</evidence>
<dbReference type="Pfam" id="PF07509">
    <property type="entry name" value="DUF1523"/>
    <property type="match status" value="1"/>
</dbReference>
<dbReference type="RefSeq" id="WP_089883666.1">
    <property type="nucleotide sequence ID" value="NZ_FNPF01000009.1"/>
</dbReference>
<protein>
    <recommendedName>
        <fullName evidence="4">DUF1523 domain-containing protein</fullName>
    </recommendedName>
</protein>
<keyword evidence="1" id="KW-0472">Membrane</keyword>
<evidence type="ECO:0000313" key="2">
    <source>
        <dbReference type="EMBL" id="SDY49805.1"/>
    </source>
</evidence>
<sequence>MAYVKWTFIIVFWLLAAAFLHYTLPQTDIARITDTYEKRIDPGDNRWFWARADVGTDGTMANRDVFFIQTRRADGDVMVYRNEDTGWGWPPYFKFDTSNLQAEAADLRSTAADPVWVAIKHYGWRAELFTIFPNALSVRRVAGPDVTVIPWTSIVILIVLAAVGWALWVRWRRFHRNRLAPALDSMGQRLDDGGSRLRRAFSRSRH</sequence>
<keyword evidence="1" id="KW-1133">Transmembrane helix</keyword>
<feature type="transmembrane region" description="Helical" evidence="1">
    <location>
        <begin position="148"/>
        <end position="169"/>
    </location>
</feature>
<dbReference type="AlphaFoldDB" id="A0A1H3KDF2"/>
<reference evidence="2 3" key="1">
    <citation type="submission" date="2016-10" db="EMBL/GenBank/DDBJ databases">
        <authorList>
            <person name="de Groot N.N."/>
        </authorList>
    </citation>
    <scope>NUCLEOTIDE SEQUENCE [LARGE SCALE GENOMIC DNA]</scope>
    <source>
        <strain evidence="2 3">DSM 26880</strain>
    </source>
</reference>